<accession>A0A4R3VA14</accession>
<feature type="binding site" evidence="7">
    <location>
        <position position="164"/>
    </location>
    <ligand>
        <name>FMN</name>
        <dbReference type="ChEBI" id="CHEBI:58210"/>
    </ligand>
</feature>
<keyword evidence="10" id="KW-1185">Reference proteome</keyword>
<gene>
    <name evidence="9" type="ORF">EV686_103436</name>
</gene>
<evidence type="ECO:0000256" key="2">
    <source>
        <dbReference type="ARBA" id="ARBA00022630"/>
    </source>
</evidence>
<dbReference type="Proteomes" id="UP000294692">
    <property type="component" value="Unassembled WGS sequence"/>
</dbReference>
<sequence length="391" mass="41537">MIACYPRAASRALSISDLRALARRRLPKSVFDFIDGGAEDELTLRGNRDAFEQVRIVPRILVDVDQPDLATSIVGQPADAPFVIAPMGACALAWPGADLAIARAARDCGIPYTLSTMATVSIERMASDVGGRLWFQLYVLRDMDFCRKLIDRAAAAGYEALVVTVDLPAGGKREKDLRNGISVPIRPSLRHVLAGIAHPDWALRLLSGGMPDFENVHGLLNDNSAGMTIAAKVGQNLNASFQWDDLRRMRDQWKGRLIVKGVEHPDDARQLCDLGADAIWVSNHGGRQLDGALPTLQALPGIARAIDGRVPLLLDSGVRRGVDALKARMLGAQAVCIGRAALFGAAAGGEAGARQALDILTGELRLAMKLSGTPNMAAAAHGLAPPAASAS</sequence>
<dbReference type="FunFam" id="3.20.20.70:FF:000029">
    <property type="entry name" value="L-lactate dehydrogenase"/>
    <property type="match status" value="1"/>
</dbReference>
<dbReference type="CDD" id="cd02809">
    <property type="entry name" value="alpha_hydroxyacid_oxid_FMN"/>
    <property type="match status" value="1"/>
</dbReference>
<feature type="binding site" evidence="7">
    <location>
        <position position="287"/>
    </location>
    <ligand>
        <name>glyoxylate</name>
        <dbReference type="ChEBI" id="CHEBI:36655"/>
    </ligand>
</feature>
<dbReference type="PROSITE" id="PS51349">
    <property type="entry name" value="FMN_HYDROXY_ACID_DH_2"/>
    <property type="match status" value="1"/>
</dbReference>
<feature type="active site" description="Proton acceptor" evidence="6">
    <location>
        <position position="284"/>
    </location>
</feature>
<evidence type="ECO:0000259" key="8">
    <source>
        <dbReference type="PROSITE" id="PS51349"/>
    </source>
</evidence>
<comment type="similarity">
    <text evidence="5">Belongs to the FMN-dependent alpha-hydroxy acid dehydrogenase family.</text>
</comment>
<dbReference type="PIRSF" id="PIRSF000138">
    <property type="entry name" value="Al-hdrx_acd_dh"/>
    <property type="match status" value="1"/>
</dbReference>
<evidence type="ECO:0000256" key="1">
    <source>
        <dbReference type="ARBA" id="ARBA00001917"/>
    </source>
</evidence>
<evidence type="ECO:0000313" key="9">
    <source>
        <dbReference type="EMBL" id="TCV00851.1"/>
    </source>
</evidence>
<dbReference type="InterPro" id="IPR000262">
    <property type="entry name" value="FMN-dep_DH"/>
</dbReference>
<dbReference type="PANTHER" id="PTHR10578:SF107">
    <property type="entry name" value="2-HYDROXYACID OXIDASE 1"/>
    <property type="match status" value="1"/>
</dbReference>
<keyword evidence="4" id="KW-0560">Oxidoreductase</keyword>
<dbReference type="PROSITE" id="PS00557">
    <property type="entry name" value="FMN_HYDROXY_ACID_DH_1"/>
    <property type="match status" value="1"/>
</dbReference>
<dbReference type="RefSeq" id="WP_243650811.1">
    <property type="nucleotide sequence ID" value="NZ_JBHRVM010000001.1"/>
</dbReference>
<evidence type="ECO:0000256" key="7">
    <source>
        <dbReference type="PIRSR" id="PIRSR000138-2"/>
    </source>
</evidence>
<feature type="binding site" evidence="7">
    <location>
        <position position="138"/>
    </location>
    <ligand>
        <name>glyoxylate</name>
        <dbReference type="ChEBI" id="CHEBI:36655"/>
    </ligand>
</feature>
<organism evidence="9 10">
    <name type="scientific">Paracandidimonas soli</name>
    <dbReference type="NCBI Taxonomy" id="1917182"/>
    <lineage>
        <taxon>Bacteria</taxon>
        <taxon>Pseudomonadati</taxon>
        <taxon>Pseudomonadota</taxon>
        <taxon>Betaproteobacteria</taxon>
        <taxon>Burkholderiales</taxon>
        <taxon>Alcaligenaceae</taxon>
        <taxon>Paracandidimonas</taxon>
    </lineage>
</organism>
<dbReference type="GO" id="GO:0010181">
    <property type="term" value="F:FMN binding"/>
    <property type="evidence" value="ECO:0007669"/>
    <property type="project" value="InterPro"/>
</dbReference>
<evidence type="ECO:0000256" key="6">
    <source>
        <dbReference type="PIRSR" id="PIRSR000138-1"/>
    </source>
</evidence>
<dbReference type="GO" id="GO:0004459">
    <property type="term" value="F:L-lactate dehydrogenase (NAD+) activity"/>
    <property type="evidence" value="ECO:0007669"/>
    <property type="project" value="TreeGrafter"/>
</dbReference>
<reference evidence="9 10" key="1">
    <citation type="submission" date="2019-03" db="EMBL/GenBank/DDBJ databases">
        <title>Genomic Encyclopedia of Type Strains, Phase IV (KMG-IV): sequencing the most valuable type-strain genomes for metagenomic binning, comparative biology and taxonomic classification.</title>
        <authorList>
            <person name="Goeker M."/>
        </authorList>
    </citation>
    <scope>NUCLEOTIDE SEQUENCE [LARGE SCALE GENOMIC DNA]</scope>
    <source>
        <strain evidence="9 10">DSM 100048</strain>
    </source>
</reference>
<dbReference type="Gene3D" id="3.20.20.70">
    <property type="entry name" value="Aldolase class I"/>
    <property type="match status" value="1"/>
</dbReference>
<feature type="binding site" evidence="7">
    <location>
        <begin position="315"/>
        <end position="319"/>
    </location>
    <ligand>
        <name>FMN</name>
        <dbReference type="ChEBI" id="CHEBI:58210"/>
    </ligand>
</feature>
<comment type="caution">
    <text evidence="9">The sequence shown here is derived from an EMBL/GenBank/DDBJ whole genome shotgun (WGS) entry which is preliminary data.</text>
</comment>
<evidence type="ECO:0000256" key="5">
    <source>
        <dbReference type="ARBA" id="ARBA00024042"/>
    </source>
</evidence>
<dbReference type="AlphaFoldDB" id="A0A4R3VA14"/>
<feature type="binding site" evidence="7">
    <location>
        <position position="115"/>
    </location>
    <ligand>
        <name>FMN</name>
        <dbReference type="ChEBI" id="CHEBI:58210"/>
    </ligand>
</feature>
<dbReference type="GO" id="GO:0009060">
    <property type="term" value="P:aerobic respiration"/>
    <property type="evidence" value="ECO:0007669"/>
    <property type="project" value="TreeGrafter"/>
</dbReference>
<dbReference type="InterPro" id="IPR037396">
    <property type="entry name" value="FMN_HAD"/>
</dbReference>
<feature type="binding site" evidence="7">
    <location>
        <position position="136"/>
    </location>
    <ligand>
        <name>FMN</name>
        <dbReference type="ChEBI" id="CHEBI:58210"/>
    </ligand>
</feature>
<protein>
    <submittedName>
        <fullName evidence="9">L-lactate dehydrogenase (Cytochrome)/(S)-mandelate dehydrogenase</fullName>
    </submittedName>
</protein>
<dbReference type="InterPro" id="IPR012133">
    <property type="entry name" value="Alpha-hydoxy_acid_DH_FMN"/>
</dbReference>
<keyword evidence="2 7" id="KW-0285">Flavoprotein</keyword>
<feature type="binding site" evidence="7">
    <location>
        <position position="282"/>
    </location>
    <ligand>
        <name>FMN</name>
        <dbReference type="ChEBI" id="CHEBI:58210"/>
    </ligand>
</feature>
<keyword evidence="3 7" id="KW-0288">FMN</keyword>
<dbReference type="GO" id="GO:0005886">
    <property type="term" value="C:plasma membrane"/>
    <property type="evidence" value="ECO:0007669"/>
    <property type="project" value="TreeGrafter"/>
</dbReference>
<proteinExistence type="inferred from homology"/>
<evidence type="ECO:0000313" key="10">
    <source>
        <dbReference type="Proteomes" id="UP000294692"/>
    </source>
</evidence>
<name>A0A4R3VA14_9BURK</name>
<feature type="binding site" evidence="7">
    <location>
        <position position="284"/>
    </location>
    <ligand>
        <name>glyoxylate</name>
        <dbReference type="ChEBI" id="CHEBI:36655"/>
    </ligand>
</feature>
<feature type="binding site" evidence="7">
    <location>
        <begin position="338"/>
        <end position="339"/>
    </location>
    <ligand>
        <name>FMN</name>
        <dbReference type="ChEBI" id="CHEBI:58210"/>
    </ligand>
</feature>
<dbReference type="SUPFAM" id="SSF51395">
    <property type="entry name" value="FMN-linked oxidoreductases"/>
    <property type="match status" value="1"/>
</dbReference>
<evidence type="ECO:0000256" key="4">
    <source>
        <dbReference type="ARBA" id="ARBA00023002"/>
    </source>
</evidence>
<feature type="binding site" evidence="7">
    <location>
        <begin position="86"/>
        <end position="88"/>
    </location>
    <ligand>
        <name>FMN</name>
        <dbReference type="ChEBI" id="CHEBI:58210"/>
    </ligand>
</feature>
<feature type="binding site" evidence="7">
    <location>
        <position position="260"/>
    </location>
    <ligand>
        <name>glyoxylate</name>
        <dbReference type="ChEBI" id="CHEBI:36655"/>
    </ligand>
</feature>
<dbReference type="EMBL" id="SMBX01000003">
    <property type="protein sequence ID" value="TCV00851.1"/>
    <property type="molecule type" value="Genomic_DNA"/>
</dbReference>
<dbReference type="PANTHER" id="PTHR10578">
    <property type="entry name" value="S -2-HYDROXY-ACID OXIDASE-RELATED"/>
    <property type="match status" value="1"/>
</dbReference>
<comment type="cofactor">
    <cofactor evidence="1">
        <name>FMN</name>
        <dbReference type="ChEBI" id="CHEBI:58210"/>
    </cofactor>
</comment>
<feature type="binding site" evidence="7">
    <location>
        <position position="173"/>
    </location>
    <ligand>
        <name>glyoxylate</name>
        <dbReference type="ChEBI" id="CHEBI:36655"/>
    </ligand>
</feature>
<dbReference type="InterPro" id="IPR008259">
    <property type="entry name" value="FMN_hydac_DH_AS"/>
</dbReference>
<feature type="domain" description="FMN hydroxy acid dehydrogenase" evidence="8">
    <location>
        <begin position="7"/>
        <end position="389"/>
    </location>
</feature>
<dbReference type="Pfam" id="PF01070">
    <property type="entry name" value="FMN_dh"/>
    <property type="match status" value="1"/>
</dbReference>
<dbReference type="InterPro" id="IPR013785">
    <property type="entry name" value="Aldolase_TIM"/>
</dbReference>
<evidence type="ECO:0000256" key="3">
    <source>
        <dbReference type="ARBA" id="ARBA00022643"/>
    </source>
</evidence>